<evidence type="ECO:0000313" key="3">
    <source>
        <dbReference type="EMBL" id="CAK8999592.1"/>
    </source>
</evidence>
<organism evidence="3 4">
    <name type="scientific">Durusdinium trenchii</name>
    <dbReference type="NCBI Taxonomy" id="1381693"/>
    <lineage>
        <taxon>Eukaryota</taxon>
        <taxon>Sar</taxon>
        <taxon>Alveolata</taxon>
        <taxon>Dinophyceae</taxon>
        <taxon>Suessiales</taxon>
        <taxon>Symbiodiniaceae</taxon>
        <taxon>Durusdinium</taxon>
    </lineage>
</organism>
<evidence type="ECO:0000313" key="2">
    <source>
        <dbReference type="EMBL" id="CAK8999282.1"/>
    </source>
</evidence>
<gene>
    <name evidence="2" type="ORF">SCF082_LOCUS5991</name>
    <name evidence="3" type="ORF">SCF082_LOCUS6127</name>
</gene>
<dbReference type="PANTHER" id="PTHR33153:SF3">
    <property type="entry name" value="TRAFFICKING PROTEIN PARTICLE COMPLEX SUBUNIT 11 DOMAIN-CONTAINING PROTEIN"/>
    <property type="match status" value="1"/>
</dbReference>
<proteinExistence type="predicted"/>
<dbReference type="InterPro" id="IPR057191">
    <property type="entry name" value="DUF7869"/>
</dbReference>
<feature type="domain" description="DUF7869" evidence="1">
    <location>
        <begin position="154"/>
        <end position="225"/>
    </location>
</feature>
<sequence length="398" mass="44686">MNQGPNDNLVRRWLPHGSFFDLYLIYCANQVSASEPVASSSTFYRALENSGWRKLLRFLPPSSHSKCTICSRLKSKIKHATDIEKHLQACDQLMRHLAGQFQDRACYYEFRHRAKTTGDILCLIVDSMDRGKFALPRYVGGRVPKDIADVKRPSAEVTTVLAHGHGVFTYLADENQTAGSNWTLECLNRTLEHIFVRAQKLGKAVPPILKLFSDNTPKEVKNGQFGAWASSVVGCGYWRVLSHEYAKLPTAAGRAAFAVMVMADFFSLREVAERLPVPSPPTLSSCPNTTKKNVYLHPWHLDMSNAAKYGINGKWPSNVAIRTHLPSIIKNTYQSEREALEIKFPPEHHGKTIPLFSVQFVDGHAKSVMVHAIFALLDYCARPLLFHITENIGNKNVP</sequence>
<name>A0ABP0IDL2_9DINO</name>
<keyword evidence="4" id="KW-1185">Reference proteome</keyword>
<dbReference type="Pfam" id="PF25273">
    <property type="entry name" value="DUF7869"/>
    <property type="match status" value="1"/>
</dbReference>
<reference evidence="3 4" key="1">
    <citation type="submission" date="2024-02" db="EMBL/GenBank/DDBJ databases">
        <authorList>
            <person name="Chen Y."/>
            <person name="Shah S."/>
            <person name="Dougan E. K."/>
            <person name="Thang M."/>
            <person name="Chan C."/>
        </authorList>
    </citation>
    <scope>NUCLEOTIDE SEQUENCE [LARGE SCALE GENOMIC DNA]</scope>
</reference>
<dbReference type="EMBL" id="CAXAMM010003348">
    <property type="protein sequence ID" value="CAK8999592.1"/>
    <property type="molecule type" value="Genomic_DNA"/>
</dbReference>
<accession>A0ABP0IDL2</accession>
<comment type="caution">
    <text evidence="3">The sequence shown here is derived from an EMBL/GenBank/DDBJ whole genome shotgun (WGS) entry which is preliminary data.</text>
</comment>
<protein>
    <recommendedName>
        <fullName evidence="1">DUF7869 domain-containing protein</fullName>
    </recommendedName>
</protein>
<evidence type="ECO:0000259" key="1">
    <source>
        <dbReference type="Pfam" id="PF25273"/>
    </source>
</evidence>
<dbReference type="Proteomes" id="UP001642464">
    <property type="component" value="Unassembled WGS sequence"/>
</dbReference>
<evidence type="ECO:0000313" key="4">
    <source>
        <dbReference type="Proteomes" id="UP001642464"/>
    </source>
</evidence>
<dbReference type="EMBL" id="CAXAMM010003302">
    <property type="protein sequence ID" value="CAK8999282.1"/>
    <property type="molecule type" value="Genomic_DNA"/>
</dbReference>
<dbReference type="PANTHER" id="PTHR33153">
    <property type="entry name" value="MYND-TYPE DOMAIN-CONTAINING PROTEIN"/>
    <property type="match status" value="1"/>
</dbReference>